<evidence type="ECO:0000313" key="8">
    <source>
        <dbReference type="Proteomes" id="UP000010116"/>
    </source>
</evidence>
<dbReference type="EMBL" id="JH611185">
    <property type="protein sequence ID" value="EJP72852.1"/>
    <property type="molecule type" value="Genomic_DNA"/>
</dbReference>
<comment type="subcellular location">
    <subcellularLocation>
        <location evidence="1">Membrane</location>
    </subcellularLocation>
</comment>
<evidence type="ECO:0000313" key="7">
    <source>
        <dbReference type="EMBL" id="EJP72852.1"/>
    </source>
</evidence>
<name>J4V2T8_9GAMM</name>
<feature type="transmembrane region" description="Helical" evidence="5">
    <location>
        <begin position="6"/>
        <end position="33"/>
    </location>
</feature>
<dbReference type="Proteomes" id="UP000010116">
    <property type="component" value="Unassembled WGS sequence"/>
</dbReference>
<evidence type="ECO:0000259" key="6">
    <source>
        <dbReference type="Pfam" id="PF13664"/>
    </source>
</evidence>
<evidence type="ECO:0000256" key="2">
    <source>
        <dbReference type="ARBA" id="ARBA00022692"/>
    </source>
</evidence>
<dbReference type="HOGENOM" id="CLU_1915638_0_0_6"/>
<keyword evidence="2 5" id="KW-0812">Transmembrane</keyword>
<protein>
    <recommendedName>
        <fullName evidence="6">TMEM205-like domain-containing protein</fullName>
    </recommendedName>
</protein>
<evidence type="ECO:0000256" key="5">
    <source>
        <dbReference type="SAM" id="Phobius"/>
    </source>
</evidence>
<dbReference type="Pfam" id="PF13664">
    <property type="entry name" value="DUF4149"/>
    <property type="match status" value="1"/>
</dbReference>
<sequence>MIMNIVILSLLILSYSLILGIIFAQVLLTAPVVFKVLDDQNASSFLRKIFPRYYFLLFLISLIALLISYLFFEILFVYFALTSVALSFIGFSIIPFTNFAKDRGWENLFKWLHNLSVLNTIGILIVAIAQIVRAINL</sequence>
<feature type="transmembrane region" description="Helical" evidence="5">
    <location>
        <begin position="53"/>
        <end position="72"/>
    </location>
</feature>
<dbReference type="InterPro" id="IPR025423">
    <property type="entry name" value="TMEM205-like"/>
</dbReference>
<feature type="transmembrane region" description="Helical" evidence="5">
    <location>
        <begin position="111"/>
        <end position="132"/>
    </location>
</feature>
<keyword evidence="3 5" id="KW-1133">Transmembrane helix</keyword>
<gene>
    <name evidence="7" type="ORF">NT02SARS_0926</name>
</gene>
<feature type="transmembrane region" description="Helical" evidence="5">
    <location>
        <begin position="78"/>
        <end position="99"/>
    </location>
</feature>
<feature type="domain" description="TMEM205-like" evidence="6">
    <location>
        <begin position="13"/>
        <end position="89"/>
    </location>
</feature>
<dbReference type="AlphaFoldDB" id="J4V2T8"/>
<accession>J4V2T8</accession>
<evidence type="ECO:0000256" key="1">
    <source>
        <dbReference type="ARBA" id="ARBA00004370"/>
    </source>
</evidence>
<proteinExistence type="predicted"/>
<organism evidence="7 8">
    <name type="scientific">SAR86 cluster bacterium SAR86B</name>
    <dbReference type="NCBI Taxonomy" id="1123867"/>
    <lineage>
        <taxon>Bacteria</taxon>
        <taxon>Pseudomonadati</taxon>
        <taxon>Pseudomonadota</taxon>
        <taxon>Gammaproteobacteria</taxon>
        <taxon>SAR86 cluster</taxon>
    </lineage>
</organism>
<keyword evidence="4 5" id="KW-0472">Membrane</keyword>
<dbReference type="GO" id="GO:0016020">
    <property type="term" value="C:membrane"/>
    <property type="evidence" value="ECO:0007669"/>
    <property type="project" value="UniProtKB-SubCell"/>
</dbReference>
<reference evidence="7 8" key="1">
    <citation type="journal article" date="2012" name="ISME J.">
        <title>Genomic insights to SAR86, an abundant and uncultivated marine bacterial lineage.</title>
        <authorList>
            <person name="Dupont C.L."/>
            <person name="Rusch D.B."/>
            <person name="Yooseph S."/>
            <person name="Lombardo M.J."/>
            <person name="Richter R.A."/>
            <person name="Valas R."/>
            <person name="Novotny M."/>
            <person name="Yee-Greenbaum J."/>
            <person name="Selengut J.D."/>
            <person name="Haft D.H."/>
            <person name="Halpern A.L."/>
            <person name="Lasken R.S."/>
            <person name="Nealson K."/>
            <person name="Friedman R."/>
            <person name="Venter J.C."/>
        </authorList>
    </citation>
    <scope>NUCLEOTIDE SEQUENCE [LARGE SCALE GENOMIC DNA]</scope>
</reference>
<evidence type="ECO:0000256" key="3">
    <source>
        <dbReference type="ARBA" id="ARBA00022989"/>
    </source>
</evidence>
<evidence type="ECO:0000256" key="4">
    <source>
        <dbReference type="ARBA" id="ARBA00023136"/>
    </source>
</evidence>